<evidence type="ECO:0000313" key="1">
    <source>
        <dbReference type="Proteomes" id="UP000095282"/>
    </source>
</evidence>
<name>A0A1I7TJ70_9PELO</name>
<dbReference type="Proteomes" id="UP000095282">
    <property type="component" value="Unplaced"/>
</dbReference>
<dbReference type="eggNOG" id="ENOG502THUY">
    <property type="taxonomic scope" value="Eukaryota"/>
</dbReference>
<proteinExistence type="predicted"/>
<organism evidence="1 2">
    <name type="scientific">Caenorhabditis tropicalis</name>
    <dbReference type="NCBI Taxonomy" id="1561998"/>
    <lineage>
        <taxon>Eukaryota</taxon>
        <taxon>Metazoa</taxon>
        <taxon>Ecdysozoa</taxon>
        <taxon>Nematoda</taxon>
        <taxon>Chromadorea</taxon>
        <taxon>Rhabditida</taxon>
        <taxon>Rhabditina</taxon>
        <taxon>Rhabditomorpha</taxon>
        <taxon>Rhabditoidea</taxon>
        <taxon>Rhabditidae</taxon>
        <taxon>Peloderinae</taxon>
        <taxon>Caenorhabditis</taxon>
    </lineage>
</organism>
<dbReference type="AlphaFoldDB" id="A0A1I7TJ70"/>
<dbReference type="WBParaSite" id="Csp11.Scaffold626.g6454.t1">
    <property type="protein sequence ID" value="Csp11.Scaffold626.g6454.t1"/>
    <property type="gene ID" value="Csp11.Scaffold626.g6454"/>
</dbReference>
<reference evidence="2" key="1">
    <citation type="submission" date="2016-11" db="UniProtKB">
        <authorList>
            <consortium name="WormBaseParasite"/>
        </authorList>
    </citation>
    <scope>IDENTIFICATION</scope>
</reference>
<accession>A0A1I7TJ70</accession>
<protein>
    <submittedName>
        <fullName evidence="2">Uncharacterized protein</fullName>
    </submittedName>
</protein>
<keyword evidence="1" id="KW-1185">Reference proteome</keyword>
<dbReference type="STRING" id="1561998.A0A1I7TJ70"/>
<sequence length="82" mass="9814">MHDNLKKYIRELKLMYKKSDHIHFLHEILFVKNLRSYPLPRRWIALIAIHGNSVFLERILAAIRVVTDYDGDSAPEFNFDLF</sequence>
<evidence type="ECO:0000313" key="2">
    <source>
        <dbReference type="WBParaSite" id="Csp11.Scaffold626.g6454.t1"/>
    </source>
</evidence>